<dbReference type="RefSeq" id="WP_008504463.1">
    <property type="nucleotide sequence ID" value="NZ_CM001403.1"/>
</dbReference>
<evidence type="ECO:0000313" key="7">
    <source>
        <dbReference type="EMBL" id="EHQ24871.1"/>
    </source>
</evidence>
<dbReference type="OrthoDB" id="679904at2"/>
<keyword evidence="3" id="KW-0731">Sigma factor</keyword>
<dbReference type="AlphaFoldDB" id="H1Y6C3"/>
<evidence type="ECO:0000259" key="6">
    <source>
        <dbReference type="Pfam" id="PF08281"/>
    </source>
</evidence>
<dbReference type="InterPro" id="IPR007627">
    <property type="entry name" value="RNA_pol_sigma70_r2"/>
</dbReference>
<dbReference type="InterPro" id="IPR039425">
    <property type="entry name" value="RNA_pol_sigma-70-like"/>
</dbReference>
<evidence type="ECO:0000259" key="5">
    <source>
        <dbReference type="Pfam" id="PF04542"/>
    </source>
</evidence>
<organism evidence="7 8">
    <name type="scientific">Mucilaginibacter paludis DSM 18603</name>
    <dbReference type="NCBI Taxonomy" id="714943"/>
    <lineage>
        <taxon>Bacteria</taxon>
        <taxon>Pseudomonadati</taxon>
        <taxon>Bacteroidota</taxon>
        <taxon>Sphingobacteriia</taxon>
        <taxon>Sphingobacteriales</taxon>
        <taxon>Sphingobacteriaceae</taxon>
        <taxon>Mucilaginibacter</taxon>
    </lineage>
</organism>
<feature type="domain" description="RNA polymerase sigma factor 70 region 4 type 2" evidence="6">
    <location>
        <begin position="127"/>
        <end position="168"/>
    </location>
</feature>
<dbReference type="Proteomes" id="UP000002774">
    <property type="component" value="Chromosome"/>
</dbReference>
<comment type="similarity">
    <text evidence="1">Belongs to the sigma-70 factor family. ECF subfamily.</text>
</comment>
<dbReference type="EMBL" id="CM001403">
    <property type="protein sequence ID" value="EHQ24871.1"/>
    <property type="molecule type" value="Genomic_DNA"/>
</dbReference>
<dbReference type="SUPFAM" id="SSF88946">
    <property type="entry name" value="Sigma2 domain of RNA polymerase sigma factors"/>
    <property type="match status" value="1"/>
</dbReference>
<dbReference type="GO" id="GO:0006352">
    <property type="term" value="P:DNA-templated transcription initiation"/>
    <property type="evidence" value="ECO:0007669"/>
    <property type="project" value="InterPro"/>
</dbReference>
<protein>
    <submittedName>
        <fullName evidence="7">RNA polymerase, sigma-24 subunit, ECF subfamily</fullName>
    </submittedName>
</protein>
<dbReference type="HOGENOM" id="CLU_047691_4_1_10"/>
<dbReference type="Pfam" id="PF04542">
    <property type="entry name" value="Sigma70_r2"/>
    <property type="match status" value="1"/>
</dbReference>
<dbReference type="PANTHER" id="PTHR43133">
    <property type="entry name" value="RNA POLYMERASE ECF-TYPE SIGMA FACTO"/>
    <property type="match status" value="1"/>
</dbReference>
<evidence type="ECO:0000256" key="3">
    <source>
        <dbReference type="ARBA" id="ARBA00023082"/>
    </source>
</evidence>
<dbReference type="PANTHER" id="PTHR43133:SF46">
    <property type="entry name" value="RNA POLYMERASE SIGMA-70 FACTOR ECF SUBFAMILY"/>
    <property type="match status" value="1"/>
</dbReference>
<dbReference type="InterPro" id="IPR013325">
    <property type="entry name" value="RNA_pol_sigma_r2"/>
</dbReference>
<keyword evidence="4" id="KW-0804">Transcription</keyword>
<dbReference type="eggNOG" id="COG1595">
    <property type="taxonomic scope" value="Bacteria"/>
</dbReference>
<accession>H1Y6C3</accession>
<evidence type="ECO:0000256" key="4">
    <source>
        <dbReference type="ARBA" id="ARBA00023163"/>
    </source>
</evidence>
<keyword evidence="2" id="KW-0805">Transcription regulation</keyword>
<dbReference type="InterPro" id="IPR014284">
    <property type="entry name" value="RNA_pol_sigma-70_dom"/>
</dbReference>
<proteinExistence type="inferred from homology"/>
<keyword evidence="8" id="KW-1185">Reference proteome</keyword>
<dbReference type="GO" id="GO:0016987">
    <property type="term" value="F:sigma factor activity"/>
    <property type="evidence" value="ECO:0007669"/>
    <property type="project" value="UniProtKB-KW"/>
</dbReference>
<feature type="domain" description="RNA polymerase sigma-70 region 2" evidence="5">
    <location>
        <begin position="20"/>
        <end position="84"/>
    </location>
</feature>
<name>H1Y6C3_9SPHI</name>
<dbReference type="NCBIfam" id="TIGR02937">
    <property type="entry name" value="sigma70-ECF"/>
    <property type="match status" value="1"/>
</dbReference>
<dbReference type="Pfam" id="PF08281">
    <property type="entry name" value="Sigma70_r4_2"/>
    <property type="match status" value="1"/>
</dbReference>
<dbReference type="Gene3D" id="1.10.1740.10">
    <property type="match status" value="1"/>
</dbReference>
<dbReference type="InterPro" id="IPR013324">
    <property type="entry name" value="RNA_pol_sigma_r3/r4-like"/>
</dbReference>
<dbReference type="STRING" id="714943.Mucpa_0690"/>
<dbReference type="GO" id="GO:0003677">
    <property type="term" value="F:DNA binding"/>
    <property type="evidence" value="ECO:0007669"/>
    <property type="project" value="InterPro"/>
</dbReference>
<dbReference type="Gene3D" id="1.10.10.10">
    <property type="entry name" value="Winged helix-like DNA-binding domain superfamily/Winged helix DNA-binding domain"/>
    <property type="match status" value="1"/>
</dbReference>
<evidence type="ECO:0000256" key="2">
    <source>
        <dbReference type="ARBA" id="ARBA00023015"/>
    </source>
</evidence>
<dbReference type="SUPFAM" id="SSF88659">
    <property type="entry name" value="Sigma3 and sigma4 domains of RNA polymerase sigma factors"/>
    <property type="match status" value="1"/>
</dbReference>
<dbReference type="InterPro" id="IPR036388">
    <property type="entry name" value="WH-like_DNA-bd_sf"/>
</dbReference>
<evidence type="ECO:0000256" key="1">
    <source>
        <dbReference type="ARBA" id="ARBA00010641"/>
    </source>
</evidence>
<dbReference type="InterPro" id="IPR013249">
    <property type="entry name" value="RNA_pol_sigma70_r4_t2"/>
</dbReference>
<sequence length="194" mass="22975">MPDLIDRLQKSDEQAFADIFQAYWKKLFAAAYRRVNDEQLAQDITQEIFMQLWDKRESLNVTTANLEFYLLRSVKNKVINHFNSSQVKQHVLQKVMYRMEEMQDEVHDPKRYRELESFVASEVDRFPQTMKAIFLMRSDQLSIRQIAQNLNLAEQTVKNNITEALNRLRSSLNKKFMDEDLAVLFVAATLLIKH</sequence>
<gene>
    <name evidence="7" type="ORF">Mucpa_0690</name>
</gene>
<reference evidence="7" key="1">
    <citation type="submission" date="2011-09" db="EMBL/GenBank/DDBJ databases">
        <title>The permanent draft genome of Mucilaginibacter paludis DSM 18603.</title>
        <authorList>
            <consortium name="US DOE Joint Genome Institute (JGI-PGF)"/>
            <person name="Lucas S."/>
            <person name="Han J."/>
            <person name="Lapidus A."/>
            <person name="Bruce D."/>
            <person name="Goodwin L."/>
            <person name="Pitluck S."/>
            <person name="Peters L."/>
            <person name="Kyrpides N."/>
            <person name="Mavromatis K."/>
            <person name="Ivanova N."/>
            <person name="Mikhailova N."/>
            <person name="Held B."/>
            <person name="Detter J.C."/>
            <person name="Tapia R."/>
            <person name="Han C."/>
            <person name="Land M."/>
            <person name="Hauser L."/>
            <person name="Markowitz V."/>
            <person name="Cheng J.-F."/>
            <person name="Hugenholtz P."/>
            <person name="Woyke T."/>
            <person name="Wu D."/>
            <person name="Tindall B."/>
            <person name="Brambilla E."/>
            <person name="Klenk H.-P."/>
            <person name="Eisen J.A."/>
        </authorList>
    </citation>
    <scope>NUCLEOTIDE SEQUENCE [LARGE SCALE GENOMIC DNA]</scope>
    <source>
        <strain evidence="7">DSM 18603</strain>
    </source>
</reference>
<evidence type="ECO:0000313" key="8">
    <source>
        <dbReference type="Proteomes" id="UP000002774"/>
    </source>
</evidence>